<dbReference type="InterPro" id="IPR037066">
    <property type="entry name" value="Plug_dom_sf"/>
</dbReference>
<proteinExistence type="inferred from homology"/>
<evidence type="ECO:0000259" key="10">
    <source>
        <dbReference type="Pfam" id="PF07715"/>
    </source>
</evidence>
<accession>A0ABW5XN32</accession>
<dbReference type="InterPro" id="IPR012910">
    <property type="entry name" value="Plug_dom"/>
</dbReference>
<dbReference type="PROSITE" id="PS52016">
    <property type="entry name" value="TONB_DEPENDENT_REC_3"/>
    <property type="match status" value="1"/>
</dbReference>
<evidence type="ECO:0000256" key="3">
    <source>
        <dbReference type="ARBA" id="ARBA00022452"/>
    </source>
</evidence>
<keyword evidence="12" id="KW-0675">Receptor</keyword>
<dbReference type="InterPro" id="IPR039426">
    <property type="entry name" value="TonB-dep_rcpt-like"/>
</dbReference>
<feature type="signal peptide" evidence="9">
    <location>
        <begin position="1"/>
        <end position="25"/>
    </location>
</feature>
<comment type="subcellular location">
    <subcellularLocation>
        <location evidence="1 8">Cell outer membrane</location>
        <topology evidence="1 8">Multi-pass membrane protein</topology>
    </subcellularLocation>
</comment>
<dbReference type="RefSeq" id="WP_377124305.1">
    <property type="nucleotide sequence ID" value="NZ_JBHUHN010000001.1"/>
</dbReference>
<evidence type="ECO:0000256" key="4">
    <source>
        <dbReference type="ARBA" id="ARBA00022692"/>
    </source>
</evidence>
<protein>
    <submittedName>
        <fullName evidence="12">TonB-dependent receptor plug domain-containing protein</fullName>
    </submittedName>
</protein>
<keyword evidence="6 8" id="KW-0472">Membrane</keyword>
<dbReference type="PANTHER" id="PTHR30069">
    <property type="entry name" value="TONB-DEPENDENT OUTER MEMBRANE RECEPTOR"/>
    <property type="match status" value="1"/>
</dbReference>
<keyword evidence="3 8" id="KW-1134">Transmembrane beta strand</keyword>
<dbReference type="Pfam" id="PF14905">
    <property type="entry name" value="OMP_b-brl_3"/>
    <property type="match status" value="1"/>
</dbReference>
<keyword evidence="5 9" id="KW-0732">Signal</keyword>
<keyword evidence="7 8" id="KW-0998">Cell outer membrane</keyword>
<comment type="similarity">
    <text evidence="8">Belongs to the TonB-dependent receptor family.</text>
</comment>
<feature type="domain" description="Outer membrane protein beta-barrel" evidence="11">
    <location>
        <begin position="397"/>
        <end position="629"/>
    </location>
</feature>
<dbReference type="SUPFAM" id="SSF56935">
    <property type="entry name" value="Porins"/>
    <property type="match status" value="1"/>
</dbReference>
<keyword evidence="4 8" id="KW-0812">Transmembrane</keyword>
<evidence type="ECO:0000256" key="6">
    <source>
        <dbReference type="ARBA" id="ARBA00023136"/>
    </source>
</evidence>
<dbReference type="EMBL" id="JBHUON010000004">
    <property type="protein sequence ID" value="MFD2864108.1"/>
    <property type="molecule type" value="Genomic_DNA"/>
</dbReference>
<dbReference type="Pfam" id="PF07715">
    <property type="entry name" value="Plug"/>
    <property type="match status" value="1"/>
</dbReference>
<evidence type="ECO:0000259" key="11">
    <source>
        <dbReference type="Pfam" id="PF14905"/>
    </source>
</evidence>
<comment type="caution">
    <text evidence="12">The sequence shown here is derived from an EMBL/GenBank/DDBJ whole genome shotgun (WGS) entry which is preliminary data.</text>
</comment>
<evidence type="ECO:0000256" key="2">
    <source>
        <dbReference type="ARBA" id="ARBA00022448"/>
    </source>
</evidence>
<evidence type="ECO:0000256" key="7">
    <source>
        <dbReference type="ARBA" id="ARBA00023237"/>
    </source>
</evidence>
<organism evidence="12 13">
    <name type="scientific">Mucilaginibacter antarcticus</name>
    <dbReference type="NCBI Taxonomy" id="1855725"/>
    <lineage>
        <taxon>Bacteria</taxon>
        <taxon>Pseudomonadati</taxon>
        <taxon>Bacteroidota</taxon>
        <taxon>Sphingobacteriia</taxon>
        <taxon>Sphingobacteriales</taxon>
        <taxon>Sphingobacteriaceae</taxon>
        <taxon>Mucilaginibacter</taxon>
    </lineage>
</organism>
<evidence type="ECO:0000256" key="8">
    <source>
        <dbReference type="PROSITE-ProRule" id="PRU01360"/>
    </source>
</evidence>
<feature type="chain" id="PRO_5045851917" evidence="9">
    <location>
        <begin position="26"/>
        <end position="650"/>
    </location>
</feature>
<keyword evidence="13" id="KW-1185">Reference proteome</keyword>
<gene>
    <name evidence="12" type="ORF">ACFSYC_05350</name>
</gene>
<sequence>MMRFYKRFLLSAVLSMVAQLPQAIAQDSKNVYGDKPDLSVYRAKKLSVEELMDIEITSVSKRPEKLSEVASAIQVITQEDIRRSGATSLPEALRLSPNLQVAQYNAYAWIISARGFNNVFSNKLLVMIDGRTVYSPLFAGVYWDAQSVVLEDVERIEIISGPGGTLWGANAVNGVINIITKKAKDTKGVYASAAIGKQLHDQFTARYGGSIGSNINYRVYAQRAEYKSSLNGLYQPNTDNWYLNQTGLRLDYDAQKADRLSFQGNLQWGTERTNPGPSSFDHQDGMAQWSHTFSNQSNLQVQAYYDRMWRRDVPGTINDQLETYDIDLQHQFKLSKTHNMVWGGGYRHMIDNSQNTTTFVGFVPAVRTLHLFSAFLQDEIQIVPDRFRLTLGTKLMHNDYTRFELQPSARFAWTPGNEQTVWAAVSRAVRTPSRIDVDYRIPTYDLPPTVAHVGGGPNFVSEKLIAYELGYRVQANQKVSLSLAAFYNTYSDLYSVEPQPGTKAYYIQNGMEGNGSGFELSGLYQPFQNWRLRGGYTLFNKNIRDKPGHTFDATHTGTDPKHQVVMQSILNLPANFQFDVVGRFISGRPLSVTANVPNVNAYANFDARLAWQYKYLELSVVGQNIANPSHVEFAVNRIQRNFYGKLAIRF</sequence>
<evidence type="ECO:0000256" key="1">
    <source>
        <dbReference type="ARBA" id="ARBA00004571"/>
    </source>
</evidence>
<dbReference type="Proteomes" id="UP001597601">
    <property type="component" value="Unassembled WGS sequence"/>
</dbReference>
<reference evidence="13" key="1">
    <citation type="journal article" date="2019" name="Int. J. Syst. Evol. Microbiol.">
        <title>The Global Catalogue of Microorganisms (GCM) 10K type strain sequencing project: providing services to taxonomists for standard genome sequencing and annotation.</title>
        <authorList>
            <consortium name="The Broad Institute Genomics Platform"/>
            <consortium name="The Broad Institute Genome Sequencing Center for Infectious Disease"/>
            <person name="Wu L."/>
            <person name="Ma J."/>
        </authorList>
    </citation>
    <scope>NUCLEOTIDE SEQUENCE [LARGE SCALE GENOMIC DNA]</scope>
    <source>
        <strain evidence="13">KCTC 52232</strain>
    </source>
</reference>
<name>A0ABW5XN32_9SPHI</name>
<dbReference type="InterPro" id="IPR041700">
    <property type="entry name" value="OMP_b-brl_3"/>
</dbReference>
<dbReference type="PANTHER" id="PTHR30069:SF29">
    <property type="entry name" value="HEMOGLOBIN AND HEMOGLOBIN-HAPTOGLOBIN-BINDING PROTEIN 1-RELATED"/>
    <property type="match status" value="1"/>
</dbReference>
<dbReference type="InterPro" id="IPR036942">
    <property type="entry name" value="Beta-barrel_TonB_sf"/>
</dbReference>
<evidence type="ECO:0000313" key="12">
    <source>
        <dbReference type="EMBL" id="MFD2864108.1"/>
    </source>
</evidence>
<feature type="domain" description="TonB-dependent receptor plug" evidence="10">
    <location>
        <begin position="66"/>
        <end position="175"/>
    </location>
</feature>
<dbReference type="Gene3D" id="2.170.130.10">
    <property type="entry name" value="TonB-dependent receptor, plug domain"/>
    <property type="match status" value="1"/>
</dbReference>
<dbReference type="Gene3D" id="2.40.170.20">
    <property type="entry name" value="TonB-dependent receptor, beta-barrel domain"/>
    <property type="match status" value="1"/>
</dbReference>
<keyword evidence="2 8" id="KW-0813">Transport</keyword>
<evidence type="ECO:0000256" key="5">
    <source>
        <dbReference type="ARBA" id="ARBA00022729"/>
    </source>
</evidence>
<evidence type="ECO:0000313" key="13">
    <source>
        <dbReference type="Proteomes" id="UP001597601"/>
    </source>
</evidence>
<evidence type="ECO:0000256" key="9">
    <source>
        <dbReference type="SAM" id="SignalP"/>
    </source>
</evidence>